<evidence type="ECO:0000313" key="3">
    <source>
        <dbReference type="Proteomes" id="UP000680206"/>
    </source>
</evidence>
<evidence type="ECO:0000313" key="2">
    <source>
        <dbReference type="EMBL" id="MBO2461466.1"/>
    </source>
</evidence>
<feature type="region of interest" description="Disordered" evidence="1">
    <location>
        <begin position="342"/>
        <end position="367"/>
    </location>
</feature>
<keyword evidence="3" id="KW-1185">Reference proteome</keyword>
<protein>
    <submittedName>
        <fullName evidence="2">Uncharacterized protein</fullName>
    </submittedName>
</protein>
<evidence type="ECO:0000256" key="1">
    <source>
        <dbReference type="SAM" id="MobiDB-lite"/>
    </source>
</evidence>
<organism evidence="2 3">
    <name type="scientific">Actinomadura violacea</name>
    <dbReference type="NCBI Taxonomy" id="2819934"/>
    <lineage>
        <taxon>Bacteria</taxon>
        <taxon>Bacillati</taxon>
        <taxon>Actinomycetota</taxon>
        <taxon>Actinomycetes</taxon>
        <taxon>Streptosporangiales</taxon>
        <taxon>Thermomonosporaceae</taxon>
        <taxon>Actinomadura</taxon>
    </lineage>
</organism>
<dbReference type="EMBL" id="JAGEPF010000018">
    <property type="protein sequence ID" value="MBO2461466.1"/>
    <property type="molecule type" value="Genomic_DNA"/>
</dbReference>
<sequence>MEGTRKHSGLPRRVAPTRHPLLFPAPVLVAVTDTNALASRAWHAALDGRAEELFTGLARTGRSPTFVAAHVPAELELRLPEATTRSTEQGLRLAQEALWGQIMPTVPVVDLPIRDFLHPRIQPLMRADPDLPKRLRGDVDDLGTAALAEFLAPAVILSADSVFTRFGLGSTLADTWLPTAYAFLHAAGFEATVTDTLELLEIVARCVLALGRAAGAGVVDLARRHPAPALALVAALAFVVHKAGLLSREGTRTRLRQTGRAILPLLDAASEAYENHGKARAALQAVEPYGPLTLEQALARHLARCGQPLTAGALAAAVTDVDLTAREVVQVLGRHPAFTPLPGGRYRVGRPARRPTPERDGHVEGEM</sequence>
<dbReference type="RefSeq" id="WP_208244828.1">
    <property type="nucleotide sequence ID" value="NZ_JAGEPF010000018.1"/>
</dbReference>
<name>A0ABS3RXT8_9ACTN</name>
<feature type="compositionally biased region" description="Basic and acidic residues" evidence="1">
    <location>
        <begin position="355"/>
        <end position="367"/>
    </location>
</feature>
<comment type="caution">
    <text evidence="2">The sequence shown here is derived from an EMBL/GenBank/DDBJ whole genome shotgun (WGS) entry which is preliminary data.</text>
</comment>
<gene>
    <name evidence="2" type="ORF">J4709_28180</name>
</gene>
<accession>A0ABS3RXT8</accession>
<dbReference type="Proteomes" id="UP000680206">
    <property type="component" value="Unassembled WGS sequence"/>
</dbReference>
<proteinExistence type="predicted"/>
<reference evidence="2 3" key="1">
    <citation type="submission" date="2021-03" db="EMBL/GenBank/DDBJ databases">
        <title>Actinomadura violae sp. nov., isolated from lichen in Thailand.</title>
        <authorList>
            <person name="Kanchanasin P."/>
            <person name="Saeng-In P."/>
            <person name="Phongsopitanun W."/>
            <person name="Yuki M."/>
            <person name="Kudo T."/>
            <person name="Ohkuma M."/>
            <person name="Tanasupawat S."/>
        </authorList>
    </citation>
    <scope>NUCLEOTIDE SEQUENCE [LARGE SCALE GENOMIC DNA]</scope>
    <source>
        <strain evidence="2 3">LCR2-06</strain>
    </source>
</reference>